<comment type="caution">
    <text evidence="2">The sequence shown here is derived from an EMBL/GenBank/DDBJ whole genome shotgun (WGS) entry which is preliminary data.</text>
</comment>
<dbReference type="AlphaFoldDB" id="A0A951UJP4"/>
<evidence type="ECO:0000313" key="3">
    <source>
        <dbReference type="Proteomes" id="UP000715781"/>
    </source>
</evidence>
<organism evidence="2 3">
    <name type="scientific">Mojavia pulchra JT2-VF2</name>
    <dbReference type="NCBI Taxonomy" id="287848"/>
    <lineage>
        <taxon>Bacteria</taxon>
        <taxon>Bacillati</taxon>
        <taxon>Cyanobacteriota</taxon>
        <taxon>Cyanophyceae</taxon>
        <taxon>Nostocales</taxon>
        <taxon>Nostocaceae</taxon>
    </lineage>
</organism>
<reference evidence="2" key="1">
    <citation type="submission" date="2021-05" db="EMBL/GenBank/DDBJ databases">
        <authorList>
            <person name="Pietrasiak N."/>
            <person name="Ward R."/>
            <person name="Stajich J.E."/>
            <person name="Kurbessoian T."/>
        </authorList>
    </citation>
    <scope>NUCLEOTIDE SEQUENCE</scope>
    <source>
        <strain evidence="2">JT2-VF2</strain>
    </source>
</reference>
<sequence length="176" mass="19461">MSMAKTKKSESISQKAVSSSPDALYVLEVFLVEGPITEEFAADNPVVSRTIEIKGSNTLAQLHKIIFKAFDRQDEHMYEFQVGGRGPQDPNARRYCLKAAFSSSDLSPAPTGDVASTTIASLGLSIDDAFGYWFDFGDDWWHQIDVQSISDTVPSGKYPRIRERVGASPPQYADFE</sequence>
<dbReference type="Pfam" id="PF07929">
    <property type="entry name" value="PRiA4_ORF3"/>
    <property type="match status" value="1"/>
</dbReference>
<dbReference type="EMBL" id="JAHHHN010000039">
    <property type="protein sequence ID" value="MBW4565489.1"/>
    <property type="molecule type" value="Genomic_DNA"/>
</dbReference>
<gene>
    <name evidence="2" type="ORF">KME32_31270</name>
</gene>
<dbReference type="SUPFAM" id="SSF159941">
    <property type="entry name" value="MM3350-like"/>
    <property type="match status" value="1"/>
</dbReference>
<feature type="domain" description="Plasmid pRiA4b Orf3-like" evidence="1">
    <location>
        <begin position="43"/>
        <end position="170"/>
    </location>
</feature>
<dbReference type="Proteomes" id="UP000715781">
    <property type="component" value="Unassembled WGS sequence"/>
</dbReference>
<dbReference type="InterPro" id="IPR024047">
    <property type="entry name" value="MM3350-like_sf"/>
</dbReference>
<evidence type="ECO:0000313" key="2">
    <source>
        <dbReference type="EMBL" id="MBW4565489.1"/>
    </source>
</evidence>
<protein>
    <submittedName>
        <fullName evidence="2">Plasmid pRiA4b ORF-3 family protein</fullName>
    </submittedName>
</protein>
<dbReference type="Gene3D" id="3.10.290.30">
    <property type="entry name" value="MM3350-like"/>
    <property type="match status" value="1"/>
</dbReference>
<accession>A0A951UJP4</accession>
<proteinExistence type="predicted"/>
<dbReference type="InterPro" id="IPR012912">
    <property type="entry name" value="Plasmid_pRiA4b_Orf3-like"/>
</dbReference>
<evidence type="ECO:0000259" key="1">
    <source>
        <dbReference type="Pfam" id="PF07929"/>
    </source>
</evidence>
<name>A0A951UJP4_9NOST</name>
<reference evidence="2" key="2">
    <citation type="journal article" date="2022" name="Microbiol. Resour. Announc.">
        <title>Metagenome Sequencing to Explore Phylogenomics of Terrestrial Cyanobacteria.</title>
        <authorList>
            <person name="Ward R.D."/>
            <person name="Stajich J.E."/>
            <person name="Johansen J.R."/>
            <person name="Huntemann M."/>
            <person name="Clum A."/>
            <person name="Foster B."/>
            <person name="Foster B."/>
            <person name="Roux S."/>
            <person name="Palaniappan K."/>
            <person name="Varghese N."/>
            <person name="Mukherjee S."/>
            <person name="Reddy T.B.K."/>
            <person name="Daum C."/>
            <person name="Copeland A."/>
            <person name="Chen I.A."/>
            <person name="Ivanova N.N."/>
            <person name="Kyrpides N.C."/>
            <person name="Shapiro N."/>
            <person name="Eloe-Fadrosh E.A."/>
            <person name="Pietrasiak N."/>
        </authorList>
    </citation>
    <scope>NUCLEOTIDE SEQUENCE</scope>
    <source>
        <strain evidence="2">JT2-VF2</strain>
    </source>
</reference>